<feature type="domain" description="PRISE-like Rossmann-fold" evidence="1">
    <location>
        <begin position="9"/>
        <end position="320"/>
    </location>
</feature>
<evidence type="ECO:0000313" key="2">
    <source>
        <dbReference type="EMBL" id="KAJ5094954.1"/>
    </source>
</evidence>
<protein>
    <submittedName>
        <fullName evidence="2">NAD-dependent epimerase/dehydratase</fullName>
    </submittedName>
</protein>
<dbReference type="CDD" id="cd08948">
    <property type="entry name" value="5beta-POR_like_SDR_a"/>
    <property type="match status" value="1"/>
</dbReference>
<dbReference type="InterPro" id="IPR036291">
    <property type="entry name" value="NAD(P)-bd_dom_sf"/>
</dbReference>
<dbReference type="OrthoDB" id="1731983at2759"/>
<name>A0A9W9F7K0_9EURO</name>
<dbReference type="PANTHER" id="PTHR32487:SF0">
    <property type="entry name" value="3-OXO-DELTA(4,5)-STEROID 5-BETA-REDUCTASE"/>
    <property type="match status" value="1"/>
</dbReference>
<proteinExistence type="predicted"/>
<dbReference type="GeneID" id="81358717"/>
<comment type="caution">
    <text evidence="2">The sequence shown here is derived from an EMBL/GenBank/DDBJ whole genome shotgun (WGS) entry which is preliminary data.</text>
</comment>
<accession>A0A9W9F7K0</accession>
<dbReference type="InterPro" id="IPR055222">
    <property type="entry name" value="PRISE-like_Rossmann-fold"/>
</dbReference>
<dbReference type="Pfam" id="PF22917">
    <property type="entry name" value="PRISE"/>
    <property type="match status" value="1"/>
</dbReference>
<gene>
    <name evidence="2" type="ORF">N7532_007245</name>
</gene>
<organism evidence="2 3">
    <name type="scientific">Penicillium argentinense</name>
    <dbReference type="NCBI Taxonomy" id="1131581"/>
    <lineage>
        <taxon>Eukaryota</taxon>
        <taxon>Fungi</taxon>
        <taxon>Dikarya</taxon>
        <taxon>Ascomycota</taxon>
        <taxon>Pezizomycotina</taxon>
        <taxon>Eurotiomycetes</taxon>
        <taxon>Eurotiomycetidae</taxon>
        <taxon>Eurotiales</taxon>
        <taxon>Aspergillaceae</taxon>
        <taxon>Penicillium</taxon>
    </lineage>
</organism>
<reference evidence="2" key="2">
    <citation type="journal article" date="2023" name="IMA Fungus">
        <title>Comparative genomic study of the Penicillium genus elucidates a diverse pangenome and 15 lateral gene transfer events.</title>
        <authorList>
            <person name="Petersen C."/>
            <person name="Sorensen T."/>
            <person name="Nielsen M.R."/>
            <person name="Sondergaard T.E."/>
            <person name="Sorensen J.L."/>
            <person name="Fitzpatrick D.A."/>
            <person name="Frisvad J.C."/>
            <person name="Nielsen K.L."/>
        </authorList>
    </citation>
    <scope>NUCLEOTIDE SEQUENCE</scope>
    <source>
        <strain evidence="2">IBT 30761</strain>
    </source>
</reference>
<reference evidence="2" key="1">
    <citation type="submission" date="2022-11" db="EMBL/GenBank/DDBJ databases">
        <authorList>
            <person name="Petersen C."/>
        </authorList>
    </citation>
    <scope>NUCLEOTIDE SEQUENCE</scope>
    <source>
        <strain evidence="2">IBT 30761</strain>
    </source>
</reference>
<sequence>MGTRTRKVAFVTGANGISGFNIIEHLVRQPKEEWSKIIVTSRRPLTSAWIDPRVKFVLVDFLEPVEKITATIKDICSDVTHAFFTSYVHSDDFQALKDKNVPLFRNFLDSIDTTCPGLQRVCLQTGGKYYGVHLGPVKVPLEESFPRYDDHGFNFYYDQEDYLREAQARRKSWSWNVIRPNAINGYAPHANGMSEVLTIAIYMLICRELGQPADFPGNEYFWNSIDDNSYAPSLADLSVWSASMEHCKDEAFNHVNGDVFVWKFIWQEFASYLGVEAPEPKFEKAAGQADTLANEIDMIKWASDKREIWERVISKYGGRADAFDWGTWGFFNWATGKSWLTISSINKAREFGWYRNHKTLDTWIETYRSFENAGVMPSLDLLGKNA</sequence>
<evidence type="ECO:0000313" key="3">
    <source>
        <dbReference type="Proteomes" id="UP001149074"/>
    </source>
</evidence>
<dbReference type="Gene3D" id="3.40.50.720">
    <property type="entry name" value="NAD(P)-binding Rossmann-like Domain"/>
    <property type="match status" value="1"/>
</dbReference>
<dbReference type="Proteomes" id="UP001149074">
    <property type="component" value="Unassembled WGS sequence"/>
</dbReference>
<dbReference type="RefSeq" id="XP_056473104.1">
    <property type="nucleotide sequence ID" value="XM_056619738.1"/>
</dbReference>
<keyword evidence="3" id="KW-1185">Reference proteome</keyword>
<evidence type="ECO:0000259" key="1">
    <source>
        <dbReference type="Pfam" id="PF22917"/>
    </source>
</evidence>
<dbReference type="AlphaFoldDB" id="A0A9W9F7K0"/>
<dbReference type="SUPFAM" id="SSF51735">
    <property type="entry name" value="NAD(P)-binding Rossmann-fold domains"/>
    <property type="match status" value="1"/>
</dbReference>
<dbReference type="PANTHER" id="PTHR32487">
    <property type="entry name" value="3-OXO-DELTA(4,5)-STEROID 5-BETA-REDUCTASE"/>
    <property type="match status" value="1"/>
</dbReference>
<dbReference type="EMBL" id="JAPQKI010000006">
    <property type="protein sequence ID" value="KAJ5094954.1"/>
    <property type="molecule type" value="Genomic_DNA"/>
</dbReference>